<proteinExistence type="predicted"/>
<accession>A0A0A7EHM1</accession>
<organism evidence="1 2">
    <name type="scientific">Pseudoalteromonas piratica</name>
    <dbReference type="NCBI Taxonomy" id="1348114"/>
    <lineage>
        <taxon>Bacteria</taxon>
        <taxon>Pseudomonadati</taxon>
        <taxon>Pseudomonadota</taxon>
        <taxon>Gammaproteobacteria</taxon>
        <taxon>Alteromonadales</taxon>
        <taxon>Pseudoalteromonadaceae</taxon>
        <taxon>Pseudoalteromonas</taxon>
    </lineage>
</organism>
<protein>
    <submittedName>
        <fullName evidence="1">Uncharacterized protein</fullName>
    </submittedName>
</protein>
<gene>
    <name evidence="1" type="ORF">OM33_14325</name>
</gene>
<evidence type="ECO:0000313" key="1">
    <source>
        <dbReference type="EMBL" id="AIY66155.1"/>
    </source>
</evidence>
<dbReference type="RefSeq" id="WP_038642705.1">
    <property type="nucleotide sequence ID" value="NZ_CP009888.1"/>
</dbReference>
<dbReference type="eggNOG" id="ENOG502ZB7W">
    <property type="taxonomic scope" value="Bacteria"/>
</dbReference>
<dbReference type="AlphaFoldDB" id="A0A0A7EHM1"/>
<reference evidence="1 2" key="1">
    <citation type="submission" date="2014-11" db="EMBL/GenBank/DDBJ databases">
        <title>Complete Genome Sequence of Pseudoalteromonas sp. Strain OCN003 Isolated from Kaneohe Bay, Oahu, Hawaii.</title>
        <authorList>
            <person name="Beurmann S."/>
            <person name="Videau P."/>
            <person name="Ushijima B."/>
            <person name="Smith A.M."/>
            <person name="Aeby G.S."/>
            <person name="Callahan S.M."/>
            <person name="Belcaid M."/>
        </authorList>
    </citation>
    <scope>NUCLEOTIDE SEQUENCE [LARGE SCALE GENOMIC DNA]</scope>
    <source>
        <strain evidence="1 2">OCN003</strain>
    </source>
</reference>
<dbReference type="OrthoDB" id="6282419at2"/>
<keyword evidence="2" id="KW-1185">Reference proteome</keyword>
<dbReference type="EMBL" id="CP009888">
    <property type="protein sequence ID" value="AIY66155.1"/>
    <property type="molecule type" value="Genomic_DNA"/>
</dbReference>
<dbReference type="KEGG" id="pseo:OM33_14325"/>
<name>A0A0A7EHM1_9GAMM</name>
<dbReference type="Proteomes" id="UP000030341">
    <property type="component" value="Chromosome 1"/>
</dbReference>
<dbReference type="STRING" id="1348114.OM33_14325"/>
<dbReference type="HOGENOM" id="CLU_803791_0_0_6"/>
<evidence type="ECO:0000313" key="2">
    <source>
        <dbReference type="Proteomes" id="UP000030341"/>
    </source>
</evidence>
<sequence>MISLYQLKNKLNKQAKDFSLLLDIPDLYAQGLWSRGVYSCIHFTQAHERLHEAFDSHNLNSILEHDSFKYLMINEYDDREIIESLHKRITSMASEIESLMLVDIDTLELISTIYKVLGLPEDAQFIVNTGADFRLEWRPYFDAFDDQLIVQYADLKLHGCYYRLIASKFPFEQLSIENVKKYMYINHVNHEGEFEGCISEGNSFSKHEDWLMLTFELFTSGKVSKIPFNPITFKIEGMRYLIYGFPLVPSLVSDWHKPELCLNVKNVDGDQKFIVRIDQQTLVFYARRVDTNFFNTIDYEEYISLYQSTVLSHFDVDNSLLKVDGVKYLSFFRPFCAEDMKGAYV</sequence>